<protein>
    <submittedName>
        <fullName evidence="1">Uncharacterized protein</fullName>
    </submittedName>
</protein>
<reference evidence="1" key="1">
    <citation type="journal article" date="2021" name="Proc. Natl. Acad. Sci. U.S.A.">
        <title>A Catalog of Tens of Thousands of Viruses from Human Metagenomes Reveals Hidden Associations with Chronic Diseases.</title>
        <authorList>
            <person name="Tisza M.J."/>
            <person name="Buck C.B."/>
        </authorList>
    </citation>
    <scope>NUCLEOTIDE SEQUENCE</scope>
    <source>
        <strain evidence="1">CtnPP24</strain>
    </source>
</reference>
<sequence length="32" mass="3869">MDLYPHSSKILYCYMPQTMIYFQVKKSPREGI</sequence>
<evidence type="ECO:0000313" key="1">
    <source>
        <dbReference type="EMBL" id="DAF87514.1"/>
    </source>
</evidence>
<accession>A0A8S5TZA5</accession>
<organism evidence="1">
    <name type="scientific">Siphoviridae sp. ctnPP24</name>
    <dbReference type="NCBI Taxonomy" id="2825662"/>
    <lineage>
        <taxon>Viruses</taxon>
        <taxon>Duplodnaviria</taxon>
        <taxon>Heunggongvirae</taxon>
        <taxon>Uroviricota</taxon>
        <taxon>Caudoviricetes</taxon>
    </lineage>
</organism>
<dbReference type="EMBL" id="BK015962">
    <property type="protein sequence ID" value="DAF87514.1"/>
    <property type="molecule type" value="Genomic_DNA"/>
</dbReference>
<proteinExistence type="predicted"/>
<name>A0A8S5TZA5_9CAUD</name>